<dbReference type="PANTHER" id="PTHR47019:SF1">
    <property type="entry name" value="LIPID II FLIPPASE MURJ"/>
    <property type="match status" value="1"/>
</dbReference>
<dbReference type="GO" id="GO:0034204">
    <property type="term" value="P:lipid translocation"/>
    <property type="evidence" value="ECO:0007669"/>
    <property type="project" value="TreeGrafter"/>
</dbReference>
<evidence type="ECO:0000256" key="1">
    <source>
        <dbReference type="ARBA" id="ARBA00004651"/>
    </source>
</evidence>
<keyword evidence="7 9" id="KW-0472">Membrane</keyword>
<dbReference type="AlphaFoldDB" id="A0A373A0E6"/>
<dbReference type="PANTHER" id="PTHR47019">
    <property type="entry name" value="LIPID II FLIPPASE MURJ"/>
    <property type="match status" value="1"/>
</dbReference>
<sequence length="534" mass="55735">MTVLEGPPLPRPPLPGPPRPARHRRPRRTPPPSLVMAAGTVVSRATGFVRSALLVAVLGSGLLADGYNVANTVPNLLFVLLIGGALNTALVPHLVRAAKESADGGAAHVDRLVTVLVVTLLVLTAVVVPGAPYLVRAYTAYGGAQLDRTVLLAYLCLPQVFFYGLFTVLGQLLNARQRFAPMAWAPVLNNLVVIGVFAGYLGQRSFSTADVTVLGAGTTAGVVAQSLVLLPCLRAAGVRPRPRWDWRQAGLGEPLRAAGWTLLLVLGDQVGYWVVTRLSTSVGARAAEAGLPGVGYTAYSSAYLLWIVPHGVVTVSVVTAVVPALTAAADSPRAVRALLARTVRTIAVVTVPAACAFAVLAPQLCALAFGHGSTGADDVRAIAGMLTAFAPGLVLYSAGYALTRVFYALGDSRTPFLLNLLPVAATALGAVLCHRLLPLRWAVTGMAGCYGASFLLTCAAAALLLRRRLGPLRVLGAHGKPLLAALPAAAGAWWATRYGLLPAAAALAVGYLLLAHLLRIEELSVLTTRLRRRP</sequence>
<dbReference type="GO" id="GO:0009252">
    <property type="term" value="P:peptidoglycan biosynthetic process"/>
    <property type="evidence" value="ECO:0007669"/>
    <property type="project" value="UniProtKB-KW"/>
</dbReference>
<dbReference type="InterPro" id="IPR004268">
    <property type="entry name" value="MurJ"/>
</dbReference>
<feature type="transmembrane region" description="Helical" evidence="9">
    <location>
        <begin position="257"/>
        <end position="275"/>
    </location>
</feature>
<evidence type="ECO:0000313" key="11">
    <source>
        <dbReference type="Proteomes" id="UP000263377"/>
    </source>
</evidence>
<proteinExistence type="predicted"/>
<dbReference type="RefSeq" id="WP_117489426.1">
    <property type="nucleotide sequence ID" value="NZ_QVIG01000001.1"/>
</dbReference>
<protein>
    <submittedName>
        <fullName evidence="10">Murein biosynthesis integral membrane protein MurJ</fullName>
    </submittedName>
</protein>
<evidence type="ECO:0000256" key="7">
    <source>
        <dbReference type="ARBA" id="ARBA00023136"/>
    </source>
</evidence>
<dbReference type="GO" id="GO:0015648">
    <property type="term" value="F:lipid-linked peptidoglycan transporter activity"/>
    <property type="evidence" value="ECO:0007669"/>
    <property type="project" value="TreeGrafter"/>
</dbReference>
<feature type="region of interest" description="Disordered" evidence="8">
    <location>
        <begin position="1"/>
        <end position="33"/>
    </location>
</feature>
<dbReference type="PRINTS" id="PR01806">
    <property type="entry name" value="VIRFACTRMVIN"/>
</dbReference>
<dbReference type="GO" id="GO:0005886">
    <property type="term" value="C:plasma membrane"/>
    <property type="evidence" value="ECO:0007669"/>
    <property type="project" value="UniProtKB-SubCell"/>
</dbReference>
<evidence type="ECO:0000256" key="2">
    <source>
        <dbReference type="ARBA" id="ARBA00022475"/>
    </source>
</evidence>
<dbReference type="Proteomes" id="UP000263377">
    <property type="component" value="Unassembled WGS sequence"/>
</dbReference>
<feature type="transmembrane region" description="Helical" evidence="9">
    <location>
        <begin position="443"/>
        <end position="465"/>
    </location>
</feature>
<feature type="transmembrane region" description="Helical" evidence="9">
    <location>
        <begin position="182"/>
        <end position="201"/>
    </location>
</feature>
<evidence type="ECO:0000256" key="8">
    <source>
        <dbReference type="SAM" id="MobiDB-lite"/>
    </source>
</evidence>
<keyword evidence="11" id="KW-1185">Reference proteome</keyword>
<feature type="transmembrane region" description="Helical" evidence="9">
    <location>
        <begin position="346"/>
        <end position="369"/>
    </location>
</feature>
<keyword evidence="2" id="KW-1003">Cell membrane</keyword>
<comment type="caution">
    <text evidence="10">The sequence shown here is derived from an EMBL/GenBank/DDBJ whole genome shotgun (WGS) entry which is preliminary data.</text>
</comment>
<feature type="transmembrane region" description="Helical" evidence="9">
    <location>
        <begin position="477"/>
        <end position="495"/>
    </location>
</feature>
<feature type="transmembrane region" description="Helical" evidence="9">
    <location>
        <begin position="112"/>
        <end position="131"/>
    </location>
</feature>
<feature type="compositionally biased region" description="Pro residues" evidence="8">
    <location>
        <begin position="7"/>
        <end position="19"/>
    </location>
</feature>
<feature type="transmembrane region" description="Helical" evidence="9">
    <location>
        <begin position="501"/>
        <end position="520"/>
    </location>
</feature>
<keyword evidence="6 9" id="KW-1133">Transmembrane helix</keyword>
<keyword evidence="4" id="KW-0133">Cell shape</keyword>
<reference evidence="10 11" key="1">
    <citation type="submission" date="2018-08" db="EMBL/GenBank/DDBJ databases">
        <title>Diversity &amp; Physiological Properties of Lignin-Decomposing Actinobacteria from Soil.</title>
        <authorList>
            <person name="Roh S.G."/>
            <person name="Kim S.B."/>
        </authorList>
    </citation>
    <scope>NUCLEOTIDE SEQUENCE [LARGE SCALE GENOMIC DNA]</scope>
    <source>
        <strain evidence="10 11">MMS17-GH009</strain>
    </source>
</reference>
<dbReference type="Pfam" id="PF03023">
    <property type="entry name" value="MurJ"/>
    <property type="match status" value="1"/>
</dbReference>
<name>A0A373A0E6_9ACTN</name>
<dbReference type="NCBIfam" id="TIGR01695">
    <property type="entry name" value="murJ_mviN"/>
    <property type="match status" value="1"/>
</dbReference>
<accession>A0A373A0E6</accession>
<dbReference type="GO" id="GO:0008360">
    <property type="term" value="P:regulation of cell shape"/>
    <property type="evidence" value="ECO:0007669"/>
    <property type="project" value="UniProtKB-KW"/>
</dbReference>
<keyword evidence="3 9" id="KW-0812">Transmembrane</keyword>
<feature type="transmembrane region" description="Helical" evidence="9">
    <location>
        <begin position="72"/>
        <end position="91"/>
    </location>
</feature>
<feature type="transmembrane region" description="Helical" evidence="9">
    <location>
        <begin position="381"/>
        <end position="403"/>
    </location>
</feature>
<feature type="transmembrane region" description="Helical" evidence="9">
    <location>
        <begin position="303"/>
        <end position="325"/>
    </location>
</feature>
<dbReference type="InterPro" id="IPR051050">
    <property type="entry name" value="Lipid_II_flippase_MurJ/MviN"/>
</dbReference>
<gene>
    <name evidence="10" type="primary">murJ</name>
    <name evidence="10" type="ORF">DR950_28740</name>
</gene>
<comment type="subcellular location">
    <subcellularLocation>
        <location evidence="1">Cell membrane</location>
        <topology evidence="1">Multi-pass membrane protein</topology>
    </subcellularLocation>
</comment>
<evidence type="ECO:0000256" key="9">
    <source>
        <dbReference type="SAM" id="Phobius"/>
    </source>
</evidence>
<feature type="transmembrane region" description="Helical" evidence="9">
    <location>
        <begin position="213"/>
        <end position="236"/>
    </location>
</feature>
<evidence type="ECO:0000256" key="5">
    <source>
        <dbReference type="ARBA" id="ARBA00022984"/>
    </source>
</evidence>
<keyword evidence="5" id="KW-0573">Peptidoglycan synthesis</keyword>
<dbReference type="EMBL" id="QVIG01000001">
    <property type="protein sequence ID" value="RGD61224.1"/>
    <property type="molecule type" value="Genomic_DNA"/>
</dbReference>
<evidence type="ECO:0000256" key="3">
    <source>
        <dbReference type="ARBA" id="ARBA00022692"/>
    </source>
</evidence>
<organism evidence="10 11">
    <name type="scientific">Kitasatospora xanthocidica</name>
    <dbReference type="NCBI Taxonomy" id="83382"/>
    <lineage>
        <taxon>Bacteria</taxon>
        <taxon>Bacillati</taxon>
        <taxon>Actinomycetota</taxon>
        <taxon>Actinomycetes</taxon>
        <taxon>Kitasatosporales</taxon>
        <taxon>Streptomycetaceae</taxon>
        <taxon>Kitasatospora</taxon>
    </lineage>
</organism>
<evidence type="ECO:0000256" key="6">
    <source>
        <dbReference type="ARBA" id="ARBA00022989"/>
    </source>
</evidence>
<evidence type="ECO:0000256" key="4">
    <source>
        <dbReference type="ARBA" id="ARBA00022960"/>
    </source>
</evidence>
<evidence type="ECO:0000313" key="10">
    <source>
        <dbReference type="EMBL" id="RGD61224.1"/>
    </source>
</evidence>
<feature type="transmembrane region" description="Helical" evidence="9">
    <location>
        <begin position="415"/>
        <end position="437"/>
    </location>
</feature>
<feature type="transmembrane region" description="Helical" evidence="9">
    <location>
        <begin position="151"/>
        <end position="170"/>
    </location>
</feature>